<dbReference type="InterPro" id="IPR027279">
    <property type="entry name" value="D_amino_pept/lipop_sf"/>
</dbReference>
<evidence type="ECO:0000256" key="2">
    <source>
        <dbReference type="ARBA" id="ARBA00038215"/>
    </source>
</evidence>
<dbReference type="Gene3D" id="3.40.710.10">
    <property type="entry name" value="DD-peptidase/beta-lactamase superfamily"/>
    <property type="match status" value="1"/>
</dbReference>
<organism evidence="5 6">
    <name type="scientific">Talaromyces islandicus</name>
    <name type="common">Penicillium islandicum</name>
    <dbReference type="NCBI Taxonomy" id="28573"/>
    <lineage>
        <taxon>Eukaryota</taxon>
        <taxon>Fungi</taxon>
        <taxon>Dikarya</taxon>
        <taxon>Ascomycota</taxon>
        <taxon>Pezizomycotina</taxon>
        <taxon>Eurotiomycetes</taxon>
        <taxon>Eurotiomycetidae</taxon>
        <taxon>Eurotiales</taxon>
        <taxon>Trichocomaceae</taxon>
        <taxon>Talaromyces</taxon>
        <taxon>Talaromyces sect. Islandici</taxon>
    </lineage>
</organism>
<evidence type="ECO:0000313" key="6">
    <source>
        <dbReference type="Proteomes" id="UP000054383"/>
    </source>
</evidence>
<feature type="domain" description="Beta-lactamase-related" evidence="3">
    <location>
        <begin position="10"/>
        <end position="343"/>
    </location>
</feature>
<keyword evidence="6" id="KW-1185">Reference proteome</keyword>
<dbReference type="InterPro" id="IPR012856">
    <property type="entry name" value="DAP_B_dom"/>
</dbReference>
<dbReference type="InterPro" id="IPR050491">
    <property type="entry name" value="AmpC-like"/>
</dbReference>
<keyword evidence="1" id="KW-0031">Aminopeptidase</keyword>
<sequence length="536" mass="59408">MAGQDTVQKILDDIPLRYRGPGGAVAVIRHGELIAQRVWGYAHVDQRVHLTPEIRMPICSITKQFVCALLLDLKRNPTPEMAAKGDIEAQFEEKLRELLHPDLTNNSGLTVDHLCDMQSGLRDYWAMTALWGTKPEDEFLVERDCPPMLERTKSFHFKAGTEYSYCNVNFHILARIIERVTGQSLGKLLAERILTPAGMETAFLCPDNSKLPSPCLGYEGTEQTGFFPAVNRMEWSGDAGLVASLTDMIAWEKHLHRLFADSKSWYHQVSQPITYADGTHAPYHYGLSHVYLNGVDTLGHSGGLRGYRSNRRHALQEGLSVVVLFNHEASAGSAAEDIMRALLHKPKPEYAPVDPSSAWTGSFLDKDTQLSITVSKGSATGELSIAYAGHSETIKLTDSSHGEAQGMSANIDGDVLRIHRVIENRKLEARRLVPRDSSLKDNSLRGDYKCTEIDSVFHCWGDAGMLYGEFDGYLGQGTATSMKYLGDDVWILTCPRGLDAPAPGDWTVVFHRDDSGSIVGFKIGCWLARGLDFIKV</sequence>
<accession>A0A0U1M9J4</accession>
<dbReference type="OMA" id="EYSYCNV"/>
<dbReference type="Proteomes" id="UP000054383">
    <property type="component" value="Unassembled WGS sequence"/>
</dbReference>
<dbReference type="PANTHER" id="PTHR46825:SF9">
    <property type="entry name" value="BETA-LACTAMASE-RELATED DOMAIN-CONTAINING PROTEIN"/>
    <property type="match status" value="1"/>
</dbReference>
<dbReference type="OrthoDB" id="5946976at2759"/>
<dbReference type="AlphaFoldDB" id="A0A0U1M9J4"/>
<dbReference type="NCBIfam" id="NF009622">
    <property type="entry name" value="PRK13128.1"/>
    <property type="match status" value="1"/>
</dbReference>
<dbReference type="InterPro" id="IPR012338">
    <property type="entry name" value="Beta-lactam/transpept-like"/>
</dbReference>
<dbReference type="GO" id="GO:0004177">
    <property type="term" value="F:aminopeptidase activity"/>
    <property type="evidence" value="ECO:0007669"/>
    <property type="project" value="UniProtKB-KW"/>
</dbReference>
<reference evidence="5 6" key="1">
    <citation type="submission" date="2015-04" db="EMBL/GenBank/DDBJ databases">
        <authorList>
            <person name="Syromyatnikov M.Y."/>
            <person name="Popov V.N."/>
        </authorList>
    </citation>
    <scope>NUCLEOTIDE SEQUENCE [LARGE SCALE GENOMIC DNA]</scope>
    <source>
        <strain evidence="5">WF-38-12</strain>
    </source>
</reference>
<dbReference type="Gene3D" id="2.40.128.50">
    <property type="match status" value="2"/>
</dbReference>
<protein>
    <recommendedName>
        <fullName evidence="7">D-aminopeptidase</fullName>
    </recommendedName>
</protein>
<evidence type="ECO:0008006" key="7">
    <source>
        <dbReference type="Google" id="ProtNLM"/>
    </source>
</evidence>
<evidence type="ECO:0000313" key="5">
    <source>
        <dbReference type="EMBL" id="CRG92314.1"/>
    </source>
</evidence>
<dbReference type="Pfam" id="PF00144">
    <property type="entry name" value="Beta-lactamase"/>
    <property type="match status" value="1"/>
</dbReference>
<keyword evidence="1" id="KW-0645">Protease</keyword>
<name>A0A0U1M9J4_TALIS</name>
<dbReference type="EMBL" id="CVMT01000012">
    <property type="protein sequence ID" value="CRG92314.1"/>
    <property type="molecule type" value="Genomic_DNA"/>
</dbReference>
<dbReference type="SUPFAM" id="SSF50886">
    <property type="entry name" value="D-aminopeptidase, middle and C-terminal domains"/>
    <property type="match status" value="2"/>
</dbReference>
<dbReference type="PANTHER" id="PTHR46825">
    <property type="entry name" value="D-ALANYL-D-ALANINE-CARBOXYPEPTIDASE/ENDOPEPTIDASE AMPH"/>
    <property type="match status" value="1"/>
</dbReference>
<comment type="similarity">
    <text evidence="2">Belongs to the peptidase S12 family.</text>
</comment>
<dbReference type="InterPro" id="IPR001466">
    <property type="entry name" value="Beta-lactam-related"/>
</dbReference>
<proteinExistence type="inferred from homology"/>
<gene>
    <name evidence="5" type="ORF">PISL3812_09371</name>
</gene>
<feature type="domain" description="D-aminopeptidase" evidence="4">
    <location>
        <begin position="353"/>
        <end position="533"/>
    </location>
</feature>
<evidence type="ECO:0000259" key="4">
    <source>
        <dbReference type="Pfam" id="PF07930"/>
    </source>
</evidence>
<keyword evidence="1" id="KW-0378">Hydrolase</keyword>
<evidence type="ECO:0000256" key="1">
    <source>
        <dbReference type="ARBA" id="ARBA00022438"/>
    </source>
</evidence>
<evidence type="ECO:0000259" key="3">
    <source>
        <dbReference type="Pfam" id="PF00144"/>
    </source>
</evidence>
<dbReference type="Pfam" id="PF07930">
    <property type="entry name" value="DAP_B"/>
    <property type="match status" value="1"/>
</dbReference>
<dbReference type="SUPFAM" id="SSF56601">
    <property type="entry name" value="beta-lactamase/transpeptidase-like"/>
    <property type="match status" value="1"/>
</dbReference>